<protein>
    <submittedName>
        <fullName evidence="4">Cobalt-precorrin-6A reductase</fullName>
        <ecNumber evidence="4">1.3.1.106</ecNumber>
    </submittedName>
</protein>
<dbReference type="EC" id="1.3.1.106" evidence="4"/>
<name>A0ABU9CYX0_9NOCA</name>
<dbReference type="EMBL" id="JBBPCN010000001">
    <property type="protein sequence ID" value="MEK8071565.1"/>
    <property type="molecule type" value="Genomic_DNA"/>
</dbReference>
<reference evidence="4 5" key="1">
    <citation type="submission" date="2024-03" db="EMBL/GenBank/DDBJ databases">
        <title>Rhodococcus navarretei sp. nov. and Pseudarthrobacter quantumdoti sp. nov., two new species with the ability to biosynthesize Quantum Dots isolated from soil samples at Union Glacier, Antarctica.</title>
        <authorList>
            <person name="Vargas M."/>
        </authorList>
    </citation>
    <scope>NUCLEOTIDE SEQUENCE [LARGE SCALE GENOMIC DNA]</scope>
    <source>
        <strain evidence="4 5">EXRC-4A-4</strain>
    </source>
</reference>
<evidence type="ECO:0000313" key="4">
    <source>
        <dbReference type="EMBL" id="MEK8071565.1"/>
    </source>
</evidence>
<organism evidence="4 5">
    <name type="scientific">Rhodococcus navarretei</name>
    <dbReference type="NCBI Taxonomy" id="3128981"/>
    <lineage>
        <taxon>Bacteria</taxon>
        <taxon>Bacillati</taxon>
        <taxon>Actinomycetota</taxon>
        <taxon>Actinomycetes</taxon>
        <taxon>Mycobacteriales</taxon>
        <taxon>Nocardiaceae</taxon>
        <taxon>Rhodococcus</taxon>
    </lineage>
</organism>
<comment type="caution">
    <text evidence="4">The sequence shown here is derived from an EMBL/GenBank/DDBJ whole genome shotgun (WGS) entry which is preliminary data.</text>
</comment>
<evidence type="ECO:0000313" key="5">
    <source>
        <dbReference type="Proteomes" id="UP001456513"/>
    </source>
</evidence>
<accession>A0ABU9CYX0</accession>
<dbReference type="Proteomes" id="UP001456513">
    <property type="component" value="Unassembled WGS sequence"/>
</dbReference>
<dbReference type="NCBIfam" id="TIGR00715">
    <property type="entry name" value="precor6x_red"/>
    <property type="match status" value="1"/>
</dbReference>
<comment type="pathway">
    <text evidence="1">Cofactor biosynthesis; adenosylcobalamin biosynthesis.</text>
</comment>
<proteinExistence type="predicted"/>
<dbReference type="GO" id="GO:0016491">
    <property type="term" value="F:oxidoreductase activity"/>
    <property type="evidence" value="ECO:0007669"/>
    <property type="project" value="UniProtKB-KW"/>
</dbReference>
<keyword evidence="2" id="KW-0169">Cobalamin biosynthesis</keyword>
<keyword evidence="5" id="KW-1185">Reference proteome</keyword>
<dbReference type="PANTHER" id="PTHR36925">
    <property type="entry name" value="COBALT-PRECORRIN-6A REDUCTASE"/>
    <property type="match status" value="1"/>
</dbReference>
<dbReference type="InterPro" id="IPR003723">
    <property type="entry name" value="Precorrin-6x_reduct"/>
</dbReference>
<evidence type="ECO:0000256" key="2">
    <source>
        <dbReference type="ARBA" id="ARBA00022573"/>
    </source>
</evidence>
<evidence type="ECO:0000256" key="3">
    <source>
        <dbReference type="ARBA" id="ARBA00023002"/>
    </source>
</evidence>
<dbReference type="NCBIfam" id="NF005968">
    <property type="entry name" value="PRK08057.1-2"/>
    <property type="match status" value="1"/>
</dbReference>
<dbReference type="PANTHER" id="PTHR36925:SF1">
    <property type="entry name" value="COBALT-PRECORRIN-6A REDUCTASE"/>
    <property type="match status" value="1"/>
</dbReference>
<keyword evidence="3 4" id="KW-0560">Oxidoreductase</keyword>
<dbReference type="PROSITE" id="PS51014">
    <property type="entry name" value="COBK_CBIJ"/>
    <property type="match status" value="1"/>
</dbReference>
<evidence type="ECO:0000256" key="1">
    <source>
        <dbReference type="ARBA" id="ARBA00004953"/>
    </source>
</evidence>
<dbReference type="Pfam" id="PF02571">
    <property type="entry name" value="CbiJ"/>
    <property type="match status" value="1"/>
</dbReference>
<sequence>MRVLILGGTTESRVLAAALDTVQGIETITSLAGRVAEPILPVGQTRIGGFGGSDALAVWLRDNSIDVVVDATHPFASTIGAHAEQATRASSVALLVLTRPPWTPGEGDRWTSVASLPDASSAIPPGSRVFLTTGRQGVHHFASVAHSWFLVRAIDAPTGPEPPHMTLHLSRGPFDVDHESMMLADNRIDLLITKNSGGDMTRAKLAAARAASIPVIVVDRPARTGSAPMVFDVAAAVDWLTNRLRAGL</sequence>
<gene>
    <name evidence="4" type="ORF">AABD04_12045</name>
</gene>